<comment type="caution">
    <text evidence="1">The sequence shown here is derived from an EMBL/GenBank/DDBJ whole genome shotgun (WGS) entry which is preliminary data.</text>
</comment>
<dbReference type="InterPro" id="IPR016169">
    <property type="entry name" value="FAD-bd_PCMH_sub2"/>
</dbReference>
<sequence>MFIGSWYGPIDVAGLSLSSGYTWLTNKYGFAIDNVVSYDIVLPNGTITTVTESGSDPFFTLQGRVVVVTEDLTAATEATTNYAARTQEVKAMVASIFAASNSKCNLYSAPILSWPLELIEYICDLAIEYSSQIATKTQSSAQVTGNVEPFLIDTYGHGRDSAWPHDTSGPFNTFNGLFVWTKGEAAKKFFTSTQKKF</sequence>
<evidence type="ECO:0000313" key="2">
    <source>
        <dbReference type="Proteomes" id="UP000559256"/>
    </source>
</evidence>
<dbReference type="AlphaFoldDB" id="A0A8H5CTZ2"/>
<accession>A0A8H5CTZ2</accession>
<evidence type="ECO:0000313" key="1">
    <source>
        <dbReference type="EMBL" id="KAF5348021.1"/>
    </source>
</evidence>
<dbReference type="Gene3D" id="3.30.465.10">
    <property type="match status" value="1"/>
</dbReference>
<keyword evidence="2" id="KW-1185">Reference proteome</keyword>
<proteinExistence type="predicted"/>
<dbReference type="EMBL" id="JAACJM010000088">
    <property type="protein sequence ID" value="KAF5348021.1"/>
    <property type="molecule type" value="Genomic_DNA"/>
</dbReference>
<dbReference type="OrthoDB" id="2151789at2759"/>
<name>A0A8H5CTZ2_9AGAR</name>
<dbReference type="Proteomes" id="UP000559256">
    <property type="component" value="Unassembled WGS sequence"/>
</dbReference>
<protein>
    <submittedName>
        <fullName evidence="1">Uncharacterized protein</fullName>
    </submittedName>
</protein>
<dbReference type="InterPro" id="IPR036318">
    <property type="entry name" value="FAD-bd_PCMH-like_sf"/>
</dbReference>
<dbReference type="GO" id="GO:0050660">
    <property type="term" value="F:flavin adenine dinucleotide binding"/>
    <property type="evidence" value="ECO:0007669"/>
    <property type="project" value="InterPro"/>
</dbReference>
<gene>
    <name evidence="1" type="ORF">D9758_010033</name>
</gene>
<reference evidence="1 2" key="1">
    <citation type="journal article" date="2020" name="ISME J.">
        <title>Uncovering the hidden diversity of litter-decomposition mechanisms in mushroom-forming fungi.</title>
        <authorList>
            <person name="Floudas D."/>
            <person name="Bentzer J."/>
            <person name="Ahren D."/>
            <person name="Johansson T."/>
            <person name="Persson P."/>
            <person name="Tunlid A."/>
        </authorList>
    </citation>
    <scope>NUCLEOTIDE SEQUENCE [LARGE SCALE GENOMIC DNA]</scope>
    <source>
        <strain evidence="1 2">CBS 291.85</strain>
    </source>
</reference>
<organism evidence="1 2">
    <name type="scientific">Tetrapyrgos nigripes</name>
    <dbReference type="NCBI Taxonomy" id="182062"/>
    <lineage>
        <taxon>Eukaryota</taxon>
        <taxon>Fungi</taxon>
        <taxon>Dikarya</taxon>
        <taxon>Basidiomycota</taxon>
        <taxon>Agaricomycotina</taxon>
        <taxon>Agaricomycetes</taxon>
        <taxon>Agaricomycetidae</taxon>
        <taxon>Agaricales</taxon>
        <taxon>Marasmiineae</taxon>
        <taxon>Marasmiaceae</taxon>
        <taxon>Tetrapyrgos</taxon>
    </lineage>
</organism>
<dbReference type="SUPFAM" id="SSF56176">
    <property type="entry name" value="FAD-binding/transporter-associated domain-like"/>
    <property type="match status" value="1"/>
</dbReference>